<dbReference type="OrthoDB" id="678752at2"/>
<dbReference type="STRING" id="104663.SAMN04488121_11471"/>
<proteinExistence type="predicted"/>
<evidence type="ECO:0000313" key="2">
    <source>
        <dbReference type="EMBL" id="SDH55463.1"/>
    </source>
</evidence>
<feature type="region of interest" description="Disordered" evidence="1">
    <location>
        <begin position="1"/>
        <end position="64"/>
    </location>
</feature>
<gene>
    <name evidence="2" type="ORF">SAMN04488121_11471</name>
</gene>
<dbReference type="EMBL" id="FNBN01000014">
    <property type="protein sequence ID" value="SDH55463.1"/>
    <property type="molecule type" value="Genomic_DNA"/>
</dbReference>
<protein>
    <submittedName>
        <fullName evidence="2">Uncharacterized protein</fullName>
    </submittedName>
</protein>
<sequence>MTIKKTTNEKRAIKQVKRKTAGATDVAKAAPKKEFNDDKNNTLEGYDENEYDTKDQADEKRRKA</sequence>
<reference evidence="2 3" key="1">
    <citation type="submission" date="2016-10" db="EMBL/GenBank/DDBJ databases">
        <authorList>
            <person name="de Groot N.N."/>
        </authorList>
    </citation>
    <scope>NUCLEOTIDE SEQUENCE [LARGE SCALE GENOMIC DNA]</scope>
    <source>
        <strain evidence="2 3">DSM 527</strain>
    </source>
</reference>
<feature type="compositionally biased region" description="Basic and acidic residues" evidence="1">
    <location>
        <begin position="51"/>
        <end position="64"/>
    </location>
</feature>
<dbReference type="Proteomes" id="UP000199045">
    <property type="component" value="Unassembled WGS sequence"/>
</dbReference>
<organism evidence="2 3">
    <name type="scientific">Chitinophaga filiformis</name>
    <name type="common">Myxococcus filiformis</name>
    <name type="synonym">Flexibacter filiformis</name>
    <dbReference type="NCBI Taxonomy" id="104663"/>
    <lineage>
        <taxon>Bacteria</taxon>
        <taxon>Pseudomonadati</taxon>
        <taxon>Bacteroidota</taxon>
        <taxon>Chitinophagia</taxon>
        <taxon>Chitinophagales</taxon>
        <taxon>Chitinophagaceae</taxon>
        <taxon>Chitinophaga</taxon>
    </lineage>
</organism>
<accession>A0A1G8DD06</accession>
<name>A0A1G8DD06_CHIFI</name>
<feature type="compositionally biased region" description="Basic and acidic residues" evidence="1">
    <location>
        <begin position="1"/>
        <end position="12"/>
    </location>
</feature>
<evidence type="ECO:0000256" key="1">
    <source>
        <dbReference type="SAM" id="MobiDB-lite"/>
    </source>
</evidence>
<feature type="compositionally biased region" description="Basic and acidic residues" evidence="1">
    <location>
        <begin position="31"/>
        <end position="41"/>
    </location>
</feature>
<dbReference type="AlphaFoldDB" id="A0A1G8DD06"/>
<evidence type="ECO:0000313" key="3">
    <source>
        <dbReference type="Proteomes" id="UP000199045"/>
    </source>
</evidence>
<dbReference type="RefSeq" id="WP_089838605.1">
    <property type="nucleotide sequence ID" value="NZ_FNBN01000014.1"/>
</dbReference>